<evidence type="ECO:0000313" key="2">
    <source>
        <dbReference type="EMBL" id="GEK57924.1"/>
    </source>
</evidence>
<evidence type="ECO:0000256" key="1">
    <source>
        <dbReference type="SAM" id="MobiDB-lite"/>
    </source>
</evidence>
<reference evidence="2 3" key="1">
    <citation type="submission" date="2019-07" db="EMBL/GenBank/DDBJ databases">
        <title>Whole genome shotgun sequence of Marinococcus halophilus NBRC 102359.</title>
        <authorList>
            <person name="Hosoyama A."/>
            <person name="Uohara A."/>
            <person name="Ohji S."/>
            <person name="Ichikawa N."/>
        </authorList>
    </citation>
    <scope>NUCLEOTIDE SEQUENCE [LARGE SCALE GENOMIC DNA]</scope>
    <source>
        <strain evidence="2 3">NBRC 102359</strain>
    </source>
</reference>
<accession>A0A510Y3N6</accession>
<keyword evidence="3" id="KW-1185">Reference proteome</keyword>
<gene>
    <name evidence="2" type="ORF">MHA01_08290</name>
</gene>
<name>A0A510Y3N6_MARHA</name>
<organism evidence="2 3">
    <name type="scientific">Marinococcus halophilus</name>
    <dbReference type="NCBI Taxonomy" id="1371"/>
    <lineage>
        <taxon>Bacteria</taxon>
        <taxon>Bacillati</taxon>
        <taxon>Bacillota</taxon>
        <taxon>Bacilli</taxon>
        <taxon>Bacillales</taxon>
        <taxon>Bacillaceae</taxon>
        <taxon>Marinococcus</taxon>
    </lineage>
</organism>
<evidence type="ECO:0000313" key="3">
    <source>
        <dbReference type="Proteomes" id="UP000321051"/>
    </source>
</evidence>
<dbReference type="Proteomes" id="UP000321051">
    <property type="component" value="Unassembled WGS sequence"/>
</dbReference>
<proteinExistence type="predicted"/>
<feature type="region of interest" description="Disordered" evidence="1">
    <location>
        <begin position="38"/>
        <end position="60"/>
    </location>
</feature>
<dbReference type="AlphaFoldDB" id="A0A510Y3N6"/>
<protein>
    <submittedName>
        <fullName evidence="2">Uncharacterized protein</fullName>
    </submittedName>
</protein>
<dbReference type="EMBL" id="BJUN01000003">
    <property type="protein sequence ID" value="GEK57924.1"/>
    <property type="molecule type" value="Genomic_DNA"/>
</dbReference>
<comment type="caution">
    <text evidence="2">The sequence shown here is derived from an EMBL/GenBank/DDBJ whole genome shotgun (WGS) entry which is preliminary data.</text>
</comment>
<sequence length="60" mass="6663">MEVSVSGEDRRRPAKQAITPKIININGQVSGFFLNKKYKSKKKPPPNKAAPAKKTIRSIV</sequence>